<dbReference type="PANTHER" id="PTHR24198:SF165">
    <property type="entry name" value="ANKYRIN REPEAT-CONTAINING PROTEIN-RELATED"/>
    <property type="match status" value="1"/>
</dbReference>
<dbReference type="PANTHER" id="PTHR24198">
    <property type="entry name" value="ANKYRIN REPEAT AND PROTEIN KINASE DOMAIN-CONTAINING PROTEIN"/>
    <property type="match status" value="1"/>
</dbReference>
<dbReference type="InterPro" id="IPR002110">
    <property type="entry name" value="Ankyrin_rpt"/>
</dbReference>
<feature type="region of interest" description="Disordered" evidence="4">
    <location>
        <begin position="241"/>
        <end position="272"/>
    </location>
</feature>
<protein>
    <submittedName>
        <fullName evidence="5">Uncharacterized protein</fullName>
    </submittedName>
</protein>
<organism evidence="5 6">
    <name type="scientific">Owenia fusiformis</name>
    <name type="common">Polychaete worm</name>
    <dbReference type="NCBI Taxonomy" id="6347"/>
    <lineage>
        <taxon>Eukaryota</taxon>
        <taxon>Metazoa</taxon>
        <taxon>Spiralia</taxon>
        <taxon>Lophotrochozoa</taxon>
        <taxon>Annelida</taxon>
        <taxon>Polychaeta</taxon>
        <taxon>Sedentaria</taxon>
        <taxon>Canalipalpata</taxon>
        <taxon>Sabellida</taxon>
        <taxon>Oweniida</taxon>
        <taxon>Oweniidae</taxon>
        <taxon>Owenia</taxon>
    </lineage>
</organism>
<reference evidence="5" key="1">
    <citation type="submission" date="2022-03" db="EMBL/GenBank/DDBJ databases">
        <authorList>
            <person name="Martin C."/>
        </authorList>
    </citation>
    <scope>NUCLEOTIDE SEQUENCE</scope>
</reference>
<feature type="non-terminal residue" evidence="5">
    <location>
        <position position="1"/>
    </location>
</feature>
<dbReference type="Gene3D" id="1.25.40.20">
    <property type="entry name" value="Ankyrin repeat-containing domain"/>
    <property type="match status" value="1"/>
</dbReference>
<evidence type="ECO:0000256" key="1">
    <source>
        <dbReference type="ARBA" id="ARBA00022737"/>
    </source>
</evidence>
<accession>A0A8S4PNU2</accession>
<dbReference type="Proteomes" id="UP000749559">
    <property type="component" value="Unassembled WGS sequence"/>
</dbReference>
<gene>
    <name evidence="5" type="ORF">OFUS_LOCUS20150</name>
</gene>
<dbReference type="OrthoDB" id="7464126at2759"/>
<dbReference type="SUPFAM" id="SSF48403">
    <property type="entry name" value="Ankyrin repeat"/>
    <property type="match status" value="1"/>
</dbReference>
<evidence type="ECO:0000256" key="2">
    <source>
        <dbReference type="ARBA" id="ARBA00023043"/>
    </source>
</evidence>
<evidence type="ECO:0000313" key="5">
    <source>
        <dbReference type="EMBL" id="CAH1795635.1"/>
    </source>
</evidence>
<dbReference type="PROSITE" id="PS50088">
    <property type="entry name" value="ANK_REPEAT"/>
    <property type="match status" value="2"/>
</dbReference>
<evidence type="ECO:0000313" key="6">
    <source>
        <dbReference type="Proteomes" id="UP000749559"/>
    </source>
</evidence>
<sequence length="343" mass="38665">KGYTDSIRILLSREHIDVNSKDLTTGQTPLMLFARDGDISFLERTIDLGASLDEVDLTEKTALMYACMPRHQCDSVEELLDAGANVNINDQNGRNALMFTCKSGCYNCAKMILAGRAEVNACTRQGQTAMTYALTSCIIRSCFASFSITEHLVKLLLLKGATLDLCKFTKEIVSDIKCYYRMYDTIIFLYRMLLQYSCKPCRFRLIGEIRAMVNNNITSIHEFSIITKIKATEIASILQNAADGDSDSESDDETDEDSDSDHDSDNENVNRNRIDKGLNTMDFAYSTAFKKLLEQYPKDLRLEHIAAMSTREAHGVEYVKSLVDCGEFPKPIYDIFEKIVTPQ</sequence>
<dbReference type="Pfam" id="PF12796">
    <property type="entry name" value="Ank_2"/>
    <property type="match status" value="1"/>
</dbReference>
<evidence type="ECO:0000256" key="3">
    <source>
        <dbReference type="PROSITE-ProRule" id="PRU00023"/>
    </source>
</evidence>
<feature type="repeat" description="ANK" evidence="3">
    <location>
        <begin position="25"/>
        <end position="57"/>
    </location>
</feature>
<dbReference type="InterPro" id="IPR036770">
    <property type="entry name" value="Ankyrin_rpt-contain_sf"/>
</dbReference>
<dbReference type="AlphaFoldDB" id="A0A8S4PNU2"/>
<dbReference type="SMART" id="SM00248">
    <property type="entry name" value="ANK"/>
    <property type="match status" value="4"/>
</dbReference>
<comment type="caution">
    <text evidence="5">The sequence shown here is derived from an EMBL/GenBank/DDBJ whole genome shotgun (WGS) entry which is preliminary data.</text>
</comment>
<name>A0A8S4PNU2_OWEFU</name>
<feature type="compositionally biased region" description="Basic and acidic residues" evidence="4">
    <location>
        <begin position="261"/>
        <end position="272"/>
    </location>
</feature>
<keyword evidence="6" id="KW-1185">Reference proteome</keyword>
<dbReference type="Pfam" id="PF00023">
    <property type="entry name" value="Ank"/>
    <property type="match status" value="1"/>
</dbReference>
<dbReference type="EMBL" id="CAIIXF020000009">
    <property type="protein sequence ID" value="CAH1795635.1"/>
    <property type="molecule type" value="Genomic_DNA"/>
</dbReference>
<proteinExistence type="predicted"/>
<dbReference type="PROSITE" id="PS50297">
    <property type="entry name" value="ANK_REP_REGION"/>
    <property type="match status" value="1"/>
</dbReference>
<feature type="repeat" description="ANK" evidence="3">
    <location>
        <begin position="58"/>
        <end position="91"/>
    </location>
</feature>
<feature type="compositionally biased region" description="Acidic residues" evidence="4">
    <location>
        <begin position="244"/>
        <end position="260"/>
    </location>
</feature>
<keyword evidence="1" id="KW-0677">Repeat</keyword>
<evidence type="ECO:0000256" key="4">
    <source>
        <dbReference type="SAM" id="MobiDB-lite"/>
    </source>
</evidence>
<keyword evidence="2 3" id="KW-0040">ANK repeat</keyword>